<gene>
    <name evidence="2" type="ORF">E6H01_13425</name>
</gene>
<dbReference type="Proteomes" id="UP000319353">
    <property type="component" value="Unassembled WGS sequence"/>
</dbReference>
<dbReference type="SUPFAM" id="SSF48452">
    <property type="entry name" value="TPR-like"/>
    <property type="match status" value="1"/>
</dbReference>
<dbReference type="Pfam" id="PF03783">
    <property type="entry name" value="CsgG"/>
    <property type="match status" value="1"/>
</dbReference>
<evidence type="ECO:0008006" key="4">
    <source>
        <dbReference type="Google" id="ProtNLM"/>
    </source>
</evidence>
<evidence type="ECO:0000256" key="1">
    <source>
        <dbReference type="SAM" id="MobiDB-lite"/>
    </source>
</evidence>
<name>A0A537KMR8_9BACT</name>
<dbReference type="Gene3D" id="3.40.50.10610">
    <property type="entry name" value="ABC-type transport auxiliary lipoprotein component"/>
    <property type="match status" value="1"/>
</dbReference>
<organism evidence="2 3">
    <name type="scientific">Candidatus Segetimicrobium genomatis</name>
    <dbReference type="NCBI Taxonomy" id="2569760"/>
    <lineage>
        <taxon>Bacteria</taxon>
        <taxon>Bacillati</taxon>
        <taxon>Candidatus Sysuimicrobiota</taxon>
        <taxon>Candidatus Sysuimicrobiia</taxon>
        <taxon>Candidatus Sysuimicrobiales</taxon>
        <taxon>Candidatus Segetimicrobiaceae</taxon>
        <taxon>Candidatus Segetimicrobium</taxon>
    </lineage>
</organism>
<reference evidence="2 3" key="1">
    <citation type="journal article" date="2019" name="Nat. Microbiol.">
        <title>Mediterranean grassland soil C-N compound turnover is dependent on rainfall and depth, and is mediated by genomically divergent microorganisms.</title>
        <authorList>
            <person name="Diamond S."/>
            <person name="Andeer P.F."/>
            <person name="Li Z."/>
            <person name="Crits-Christoph A."/>
            <person name="Burstein D."/>
            <person name="Anantharaman K."/>
            <person name="Lane K.R."/>
            <person name="Thomas B.C."/>
            <person name="Pan C."/>
            <person name="Northen T.R."/>
            <person name="Banfield J.F."/>
        </authorList>
    </citation>
    <scope>NUCLEOTIDE SEQUENCE [LARGE SCALE GENOMIC DNA]</scope>
    <source>
        <strain evidence="2">NP_4</strain>
    </source>
</reference>
<comment type="caution">
    <text evidence="2">The sequence shown here is derived from an EMBL/GenBank/DDBJ whole genome shotgun (WGS) entry which is preliminary data.</text>
</comment>
<proteinExistence type="predicted"/>
<dbReference type="SMART" id="SM00028">
    <property type="entry name" value="TPR"/>
    <property type="match status" value="2"/>
</dbReference>
<dbReference type="EMBL" id="VBAL01000226">
    <property type="protein sequence ID" value="TMI97067.1"/>
    <property type="molecule type" value="Genomic_DNA"/>
</dbReference>
<feature type="compositionally biased region" description="Low complexity" evidence="1">
    <location>
        <begin position="272"/>
        <end position="298"/>
    </location>
</feature>
<feature type="region of interest" description="Disordered" evidence="1">
    <location>
        <begin position="272"/>
        <end position="319"/>
    </location>
</feature>
<sequence length="378" mass="39549">MLVAQPGNASARAYLGLTYEGLEQYDSARAVYTRLLFDQPPPGRPVRRLLDGRLALLTRKELQQRARLAIARESLLVRTPPDPNTIAVMPFRYTGADSSLRPLERGLAALVVTDLSRVRRLRLVEREQLQALLDELQLAASGRVDPATGARSGRLVGASQVVEGQFSEVAAANFRVDASVVRTSDAQIAATGSGSDQLRALFDIEKAVVFQLLDKLAITLTPGERTAISERPTRDIQAFLLYSRGLEAQDRGDFAAAAQAFQAAAQRDPGFSAAAQGAQTSQAAQTATATPPTEVAATVGGGGGGAGGEAPPSPNQGTLTNAINNAVPSGAANVTATPTSGGIQLPPTDPNRICEGASCDGPARAALVGTIIIIIRRP</sequence>
<dbReference type="InterPro" id="IPR011990">
    <property type="entry name" value="TPR-like_helical_dom_sf"/>
</dbReference>
<dbReference type="InterPro" id="IPR019734">
    <property type="entry name" value="TPR_rpt"/>
</dbReference>
<feature type="compositionally biased region" description="Gly residues" evidence="1">
    <location>
        <begin position="299"/>
        <end position="308"/>
    </location>
</feature>
<protein>
    <recommendedName>
        <fullName evidence="4">Tetratricopeptide repeat protein</fullName>
    </recommendedName>
</protein>
<dbReference type="GO" id="GO:0030288">
    <property type="term" value="C:outer membrane-bounded periplasmic space"/>
    <property type="evidence" value="ECO:0007669"/>
    <property type="project" value="InterPro"/>
</dbReference>
<dbReference type="InterPro" id="IPR005534">
    <property type="entry name" value="Curli_assmbl/transp-comp_CsgG"/>
</dbReference>
<evidence type="ECO:0000313" key="2">
    <source>
        <dbReference type="EMBL" id="TMI97067.1"/>
    </source>
</evidence>
<evidence type="ECO:0000313" key="3">
    <source>
        <dbReference type="Proteomes" id="UP000319353"/>
    </source>
</evidence>
<accession>A0A537KMR8</accession>
<dbReference type="AlphaFoldDB" id="A0A537KMR8"/>